<proteinExistence type="predicted"/>
<feature type="region of interest" description="Disordered" evidence="1">
    <location>
        <begin position="236"/>
        <end position="279"/>
    </location>
</feature>
<dbReference type="VEuPathDB" id="FungiDB:SeMB42_g07757"/>
<name>A0A507CW16_9FUNG</name>
<feature type="compositionally biased region" description="Basic residues" evidence="1">
    <location>
        <begin position="251"/>
        <end position="260"/>
    </location>
</feature>
<keyword evidence="2" id="KW-0812">Transmembrane</keyword>
<evidence type="ECO:0000256" key="1">
    <source>
        <dbReference type="SAM" id="MobiDB-lite"/>
    </source>
</evidence>
<evidence type="ECO:0000256" key="2">
    <source>
        <dbReference type="SAM" id="Phobius"/>
    </source>
</evidence>
<evidence type="ECO:0000313" key="3">
    <source>
        <dbReference type="EMBL" id="TPX43397.1"/>
    </source>
</evidence>
<accession>A0A507CW16</accession>
<evidence type="ECO:0000313" key="4">
    <source>
        <dbReference type="Proteomes" id="UP000320475"/>
    </source>
</evidence>
<comment type="caution">
    <text evidence="3">The sequence shown here is derived from an EMBL/GenBank/DDBJ whole genome shotgun (WGS) entry which is preliminary data.</text>
</comment>
<feature type="region of interest" description="Disordered" evidence="1">
    <location>
        <begin position="174"/>
        <end position="195"/>
    </location>
</feature>
<organism evidence="3 4">
    <name type="scientific">Synchytrium endobioticum</name>
    <dbReference type="NCBI Taxonomy" id="286115"/>
    <lineage>
        <taxon>Eukaryota</taxon>
        <taxon>Fungi</taxon>
        <taxon>Fungi incertae sedis</taxon>
        <taxon>Chytridiomycota</taxon>
        <taxon>Chytridiomycota incertae sedis</taxon>
        <taxon>Chytridiomycetes</taxon>
        <taxon>Synchytriales</taxon>
        <taxon>Synchytriaceae</taxon>
        <taxon>Synchytrium</taxon>
    </lineage>
</organism>
<keyword evidence="2" id="KW-0472">Membrane</keyword>
<dbReference type="EMBL" id="QEAM01000225">
    <property type="protein sequence ID" value="TPX43397.1"/>
    <property type="molecule type" value="Genomic_DNA"/>
</dbReference>
<feature type="compositionally biased region" description="Polar residues" evidence="1">
    <location>
        <begin position="238"/>
        <end position="249"/>
    </location>
</feature>
<dbReference type="Proteomes" id="UP000320475">
    <property type="component" value="Unassembled WGS sequence"/>
</dbReference>
<keyword evidence="2" id="KW-1133">Transmembrane helix</keyword>
<feature type="transmembrane region" description="Helical" evidence="2">
    <location>
        <begin position="289"/>
        <end position="311"/>
    </location>
</feature>
<reference evidence="3 4" key="1">
    <citation type="journal article" date="2019" name="Sci. Rep.">
        <title>Comparative genomics of chytrid fungi reveal insights into the obligate biotrophic and pathogenic lifestyle of Synchytrium endobioticum.</title>
        <authorList>
            <person name="van de Vossenberg B.T.L.H."/>
            <person name="Warris S."/>
            <person name="Nguyen H.D.T."/>
            <person name="van Gent-Pelzer M.P.E."/>
            <person name="Joly D.L."/>
            <person name="van de Geest H.C."/>
            <person name="Bonants P.J.M."/>
            <person name="Smith D.S."/>
            <person name="Levesque C.A."/>
            <person name="van der Lee T.A.J."/>
        </authorList>
    </citation>
    <scope>NUCLEOTIDE SEQUENCE [LARGE SCALE GENOMIC DNA]</scope>
    <source>
        <strain evidence="3 4">LEV6574</strain>
    </source>
</reference>
<protein>
    <submittedName>
        <fullName evidence="3">Uncharacterized protein</fullName>
    </submittedName>
</protein>
<sequence>MVGMLIDTKTVSTVLAFSGGQTRDGAGPRTEAFSYYARPLLFSPVKVPPELSSCRVQTCSAQLPRKNLQEITSENLLFRHHMPILLVNNFAPTSPTAASTSSTHGTRRYQADHYGFSEETLTALTSNVSQEYPYVKLSSDIYYGSHVPSSPQTPPLNVHLSNLTPAEALSRALSNNMSVDRPSSRNSSFRSDESPILSPTASLILESSFITTSSGSGNGREGSGIGGKDVHGPVIVLPSSTASNTSDVGTRQRRRGKRKSNSSCTGPAGRVKKPSVSPSSCSGKAGGGVAWAIFKLLGCAFAVGVGSYLVVKWVRPMIKF</sequence>
<gene>
    <name evidence="3" type="ORF">SeLEV6574_g05078</name>
</gene>
<dbReference type="AlphaFoldDB" id="A0A507CW16"/>